<dbReference type="AlphaFoldDB" id="A0AB73LL22"/>
<dbReference type="EMBL" id="MTSU01000022">
    <property type="protein sequence ID" value="ONF91350.1"/>
    <property type="molecule type" value="Genomic_DNA"/>
</dbReference>
<organism evidence="1 2">
    <name type="scientific">Leptospira santarosai</name>
    <dbReference type="NCBI Taxonomy" id="28183"/>
    <lineage>
        <taxon>Bacteria</taxon>
        <taxon>Pseudomonadati</taxon>
        <taxon>Spirochaetota</taxon>
        <taxon>Spirochaetia</taxon>
        <taxon>Leptospirales</taxon>
        <taxon>Leptospiraceae</taxon>
        <taxon>Leptospira</taxon>
    </lineage>
</organism>
<protein>
    <submittedName>
        <fullName evidence="1">Uncharacterized protein</fullName>
    </submittedName>
</protein>
<reference evidence="1 2" key="1">
    <citation type="submission" date="2017-01" db="EMBL/GenBank/DDBJ databases">
        <title>Comparative genomic analysis of Brazilian Leptospira santarosai.</title>
        <authorList>
            <person name="Moreno L.Z."/>
            <person name="Miraglia F."/>
            <person name="Kremer F.S."/>
            <person name="Eslabao M.R."/>
            <person name="Lilenbaum W."/>
            <person name="Dellagostin O.A."/>
            <person name="Moreno A.M."/>
        </authorList>
    </citation>
    <scope>NUCLEOTIDE SEQUENCE [LARGE SCALE GENOMIC DNA]</scope>
    <source>
        <strain evidence="1 2">M52/8-19</strain>
    </source>
</reference>
<evidence type="ECO:0000313" key="1">
    <source>
        <dbReference type="EMBL" id="ONF91350.1"/>
    </source>
</evidence>
<name>A0AB73LL22_9LEPT</name>
<evidence type="ECO:0000313" key="2">
    <source>
        <dbReference type="Proteomes" id="UP000189337"/>
    </source>
</evidence>
<comment type="caution">
    <text evidence="1">The sequence shown here is derived from an EMBL/GenBank/DDBJ whole genome shotgun (WGS) entry which is preliminary data.</text>
</comment>
<dbReference type="Proteomes" id="UP000189337">
    <property type="component" value="Unassembled WGS sequence"/>
</dbReference>
<gene>
    <name evidence="1" type="ORF">BWD14_17265</name>
</gene>
<accession>A0AB73LL22</accession>
<sequence length="60" mass="6966">MKTIDSVNKTFEQLSIETMPKYFTLLLERMKNPIEMLYFIESGVGEQTIISCISSNYLLL</sequence>
<proteinExistence type="predicted"/>